<dbReference type="GO" id="GO:0003676">
    <property type="term" value="F:nucleic acid binding"/>
    <property type="evidence" value="ECO:0007669"/>
    <property type="project" value="InterPro"/>
</dbReference>
<evidence type="ECO:0000259" key="1">
    <source>
        <dbReference type="SMART" id="SM00343"/>
    </source>
</evidence>
<proteinExistence type="predicted"/>
<dbReference type="Gene3D" id="4.10.60.10">
    <property type="entry name" value="Zinc finger, CCHC-type"/>
    <property type="match status" value="1"/>
</dbReference>
<dbReference type="GO" id="GO:0008270">
    <property type="term" value="F:zinc ion binding"/>
    <property type="evidence" value="ECO:0007669"/>
    <property type="project" value="InterPro"/>
</dbReference>
<evidence type="ECO:0000313" key="2">
    <source>
        <dbReference type="EMBL" id="CAF1073956.1"/>
    </source>
</evidence>
<accession>A0A814M6M8</accession>
<dbReference type="EMBL" id="CAJNOC010006265">
    <property type="protein sequence ID" value="CAF1073956.1"/>
    <property type="molecule type" value="Genomic_DNA"/>
</dbReference>
<dbReference type="InterPro" id="IPR036875">
    <property type="entry name" value="Znf_CCHC_sf"/>
</dbReference>
<reference evidence="2" key="1">
    <citation type="submission" date="2021-02" db="EMBL/GenBank/DDBJ databases">
        <authorList>
            <person name="Nowell W R."/>
        </authorList>
    </citation>
    <scope>NUCLEOTIDE SEQUENCE</scope>
    <source>
        <strain evidence="2">Ploen Becks lab</strain>
    </source>
</reference>
<dbReference type="SUPFAM" id="SSF57756">
    <property type="entry name" value="Retrovirus zinc finger-like domains"/>
    <property type="match status" value="1"/>
</dbReference>
<gene>
    <name evidence="2" type="ORF">OXX778_LOCUS19868</name>
</gene>
<dbReference type="SMART" id="SM00343">
    <property type="entry name" value="ZnF_C2HC"/>
    <property type="match status" value="2"/>
</dbReference>
<dbReference type="OrthoDB" id="10044176at2759"/>
<keyword evidence="3" id="KW-1185">Reference proteome</keyword>
<organism evidence="2 3">
    <name type="scientific">Brachionus calyciflorus</name>
    <dbReference type="NCBI Taxonomy" id="104777"/>
    <lineage>
        <taxon>Eukaryota</taxon>
        <taxon>Metazoa</taxon>
        <taxon>Spiralia</taxon>
        <taxon>Gnathifera</taxon>
        <taxon>Rotifera</taxon>
        <taxon>Eurotatoria</taxon>
        <taxon>Monogononta</taxon>
        <taxon>Pseudotrocha</taxon>
        <taxon>Ploima</taxon>
        <taxon>Brachionidae</taxon>
        <taxon>Brachionus</taxon>
    </lineage>
</organism>
<sequence length="486" mass="57081">MQLSETAHLINQSHQTLDYHPEYWYNQQQSLNSQMRQNMNLSKSRPTPYQAPSRNQFSDQNFNQQNIAYSTHRPNLNFSQPLVPFNTLFQPNYHDFPPLINHQNNAIIQHQQNQFEQIQTIDQCYNISLQNEPNPTISTENTQHQKSYTIKFKSNKNFPEIYNDYFHLEEYLNKIKPENKITTAFINSDELIIKFKDENQLDYLKSWPNEAFGHGITEVIKEKKHYLALHNVNLNFDMNAEKAKKYLKDNYSIDDTLRMVKKSTNEKLTLVKAVMSNTNKFNQIIKDGYINIGQFSRIRVTPWRFGINPEQCFKCLKFGHKQDKCQEKEETCLRCGKKNHNYKQCKITDQSKFKCINCGGNHAAVSKSCPVLNEAVKNKTKELEDSVLRKKGNSNFVRHESSFQKTQYPPNLTTNLLKFIIDLIKNLNEIRNCVYGDPQPLLKIIDQNFGVGYSNLIHQHVFSNQINKENDPYMTNPYIENEIEQN</sequence>
<evidence type="ECO:0000313" key="3">
    <source>
        <dbReference type="Proteomes" id="UP000663879"/>
    </source>
</evidence>
<feature type="domain" description="CCHC-type" evidence="1">
    <location>
        <begin position="331"/>
        <end position="347"/>
    </location>
</feature>
<feature type="domain" description="CCHC-type" evidence="1">
    <location>
        <begin position="311"/>
        <end position="327"/>
    </location>
</feature>
<dbReference type="AlphaFoldDB" id="A0A814M6M8"/>
<dbReference type="InterPro" id="IPR001878">
    <property type="entry name" value="Znf_CCHC"/>
</dbReference>
<name>A0A814M6M8_9BILA</name>
<dbReference type="Proteomes" id="UP000663879">
    <property type="component" value="Unassembled WGS sequence"/>
</dbReference>
<comment type="caution">
    <text evidence="2">The sequence shown here is derived from an EMBL/GenBank/DDBJ whole genome shotgun (WGS) entry which is preliminary data.</text>
</comment>
<protein>
    <recommendedName>
        <fullName evidence="1">CCHC-type domain-containing protein</fullName>
    </recommendedName>
</protein>